<proteinExistence type="predicted"/>
<keyword evidence="4" id="KW-1185">Reference proteome</keyword>
<gene>
    <name evidence="3" type="ORF">PVAP13_2NG256018</name>
</gene>
<name>A0A8T0VC59_PANVG</name>
<dbReference type="Proteomes" id="UP000823388">
    <property type="component" value="Chromosome 2N"/>
</dbReference>
<comment type="caution">
    <text evidence="3">The sequence shown here is derived from an EMBL/GenBank/DDBJ whole genome shotgun (WGS) entry which is preliminary data.</text>
</comment>
<evidence type="ECO:0000313" key="4">
    <source>
        <dbReference type="Proteomes" id="UP000823388"/>
    </source>
</evidence>
<organism evidence="3 4">
    <name type="scientific">Panicum virgatum</name>
    <name type="common">Blackwell switchgrass</name>
    <dbReference type="NCBI Taxonomy" id="38727"/>
    <lineage>
        <taxon>Eukaryota</taxon>
        <taxon>Viridiplantae</taxon>
        <taxon>Streptophyta</taxon>
        <taxon>Embryophyta</taxon>
        <taxon>Tracheophyta</taxon>
        <taxon>Spermatophyta</taxon>
        <taxon>Magnoliopsida</taxon>
        <taxon>Liliopsida</taxon>
        <taxon>Poales</taxon>
        <taxon>Poaceae</taxon>
        <taxon>PACMAD clade</taxon>
        <taxon>Panicoideae</taxon>
        <taxon>Panicodae</taxon>
        <taxon>Paniceae</taxon>
        <taxon>Panicinae</taxon>
        <taxon>Panicum</taxon>
        <taxon>Panicum sect. Hiantes</taxon>
    </lineage>
</organism>
<accession>A0A8T0VC59</accession>
<reference evidence="3" key="1">
    <citation type="submission" date="2020-05" db="EMBL/GenBank/DDBJ databases">
        <title>WGS assembly of Panicum virgatum.</title>
        <authorList>
            <person name="Lovell J.T."/>
            <person name="Jenkins J."/>
            <person name="Shu S."/>
            <person name="Juenger T.E."/>
            <person name="Schmutz J."/>
        </authorList>
    </citation>
    <scope>NUCLEOTIDE SEQUENCE</scope>
    <source>
        <strain evidence="3">AP13</strain>
    </source>
</reference>
<feature type="compositionally biased region" description="Basic residues" evidence="1">
    <location>
        <begin position="316"/>
        <end position="327"/>
    </location>
</feature>
<keyword evidence="2" id="KW-0732">Signal</keyword>
<protein>
    <submittedName>
        <fullName evidence="3">Uncharacterized protein</fullName>
    </submittedName>
</protein>
<feature type="chain" id="PRO_5035930518" evidence="2">
    <location>
        <begin position="22"/>
        <end position="327"/>
    </location>
</feature>
<dbReference type="EMBL" id="CM029040">
    <property type="protein sequence ID" value="KAG2633952.1"/>
    <property type="molecule type" value="Genomic_DNA"/>
</dbReference>
<feature type="compositionally biased region" description="Polar residues" evidence="1">
    <location>
        <begin position="290"/>
        <end position="303"/>
    </location>
</feature>
<evidence type="ECO:0000313" key="3">
    <source>
        <dbReference type="EMBL" id="KAG2633952.1"/>
    </source>
</evidence>
<feature type="region of interest" description="Disordered" evidence="1">
    <location>
        <begin position="290"/>
        <end position="327"/>
    </location>
</feature>
<evidence type="ECO:0000256" key="1">
    <source>
        <dbReference type="SAM" id="MobiDB-lite"/>
    </source>
</evidence>
<dbReference type="AlphaFoldDB" id="A0A8T0VC59"/>
<feature type="signal peptide" evidence="2">
    <location>
        <begin position="1"/>
        <end position="21"/>
    </location>
</feature>
<sequence>MHVVNPSIIIFHVAGLRVSFAVTGRACYRTDAVPRRRPRRRTLSTWMARRGGDEHHRVPLVDITNTQKLETGSNKRSRELEGDADLTAVRRQKARERYANLLPEKKAELNAKKRENYHRRQAEKRSAAMTDTPQSGVLHVHEVPCLMETPPSAVFHVSGSAGLSCTPSSTLLHVDGTKVFRQTMCVAASEQEHVLSNQHPAVLTDTPQSGVIQLDRISSFMRTPQMAGMSANPPSSLLRVDGSAVFNGTCDVGTNATMHVSINRHESGSSIANDSSDWLARNNSYIRTSRTSTNPAVLQGNTDNTDDGATVSSLSARKKKEKPHGAD</sequence>
<evidence type="ECO:0000256" key="2">
    <source>
        <dbReference type="SAM" id="SignalP"/>
    </source>
</evidence>